<evidence type="ECO:0000256" key="3">
    <source>
        <dbReference type="ARBA" id="ARBA00023002"/>
    </source>
</evidence>
<dbReference type="InterPro" id="IPR050346">
    <property type="entry name" value="FMO-like"/>
</dbReference>
<dbReference type="Proteomes" id="UP000823749">
    <property type="component" value="Chromosome 3"/>
</dbReference>
<evidence type="ECO:0000313" key="4">
    <source>
        <dbReference type="EMBL" id="KAG5559521.1"/>
    </source>
</evidence>
<proteinExistence type="predicted"/>
<sequence>MVPNHSFMEQFSSCKVPILPDNFYRMVEEGSNVLKKSQSLSFCSEGLVVDGEVEPLRADVVILATGFKSDEKLKNMQIIHPRIPQLAIIGYSKSLSNLHESEIQCRWLSRFLRGSIQLRGIGEMEKEIVQWENYTKRCAGKFRWRSCCIAIPLWYNDEMCRDMGCEPRRKKGFFAEWFEPYGPSDYVGLTTTQ</sequence>
<keyword evidence="2" id="KW-0274">FAD</keyword>
<dbReference type="Gene3D" id="3.50.50.60">
    <property type="entry name" value="FAD/NAD(P)-binding domain"/>
    <property type="match status" value="1"/>
</dbReference>
<dbReference type="SUPFAM" id="SSF51905">
    <property type="entry name" value="FAD/NAD(P)-binding domain"/>
    <property type="match status" value="1"/>
</dbReference>
<keyword evidence="1" id="KW-0285">Flavoprotein</keyword>
<name>A0AAV6L3P5_9ERIC</name>
<dbReference type="GO" id="GO:0016491">
    <property type="term" value="F:oxidoreductase activity"/>
    <property type="evidence" value="ECO:0007669"/>
    <property type="project" value="UniProtKB-KW"/>
</dbReference>
<accession>A0AAV6L3P5</accession>
<reference evidence="4" key="1">
    <citation type="submission" date="2020-08" db="EMBL/GenBank/DDBJ databases">
        <title>Plant Genome Project.</title>
        <authorList>
            <person name="Zhang R.-G."/>
        </authorList>
    </citation>
    <scope>NUCLEOTIDE SEQUENCE</scope>
    <source>
        <strain evidence="4">WSP0</strain>
        <tissue evidence="4">Leaf</tissue>
    </source>
</reference>
<organism evidence="4 5">
    <name type="scientific">Rhododendron griersonianum</name>
    <dbReference type="NCBI Taxonomy" id="479676"/>
    <lineage>
        <taxon>Eukaryota</taxon>
        <taxon>Viridiplantae</taxon>
        <taxon>Streptophyta</taxon>
        <taxon>Embryophyta</taxon>
        <taxon>Tracheophyta</taxon>
        <taxon>Spermatophyta</taxon>
        <taxon>Magnoliopsida</taxon>
        <taxon>eudicotyledons</taxon>
        <taxon>Gunneridae</taxon>
        <taxon>Pentapetalae</taxon>
        <taxon>asterids</taxon>
        <taxon>Ericales</taxon>
        <taxon>Ericaceae</taxon>
        <taxon>Ericoideae</taxon>
        <taxon>Rhodoreae</taxon>
        <taxon>Rhododendron</taxon>
    </lineage>
</organism>
<keyword evidence="5" id="KW-1185">Reference proteome</keyword>
<keyword evidence="3" id="KW-0560">Oxidoreductase</keyword>
<dbReference type="PANTHER" id="PTHR23023">
    <property type="entry name" value="DIMETHYLANILINE MONOOXYGENASE"/>
    <property type="match status" value="1"/>
</dbReference>
<dbReference type="EMBL" id="JACTNZ010000003">
    <property type="protein sequence ID" value="KAG5559521.1"/>
    <property type="molecule type" value="Genomic_DNA"/>
</dbReference>
<comment type="caution">
    <text evidence="4">The sequence shown here is derived from an EMBL/GenBank/DDBJ whole genome shotgun (WGS) entry which is preliminary data.</text>
</comment>
<evidence type="ECO:0008006" key="6">
    <source>
        <dbReference type="Google" id="ProtNLM"/>
    </source>
</evidence>
<evidence type="ECO:0000256" key="2">
    <source>
        <dbReference type="ARBA" id="ARBA00022827"/>
    </source>
</evidence>
<dbReference type="InterPro" id="IPR036188">
    <property type="entry name" value="FAD/NAD-bd_sf"/>
</dbReference>
<dbReference type="AlphaFoldDB" id="A0AAV6L3P5"/>
<protein>
    <recommendedName>
        <fullName evidence="6">Flavin-containing monooxygenase</fullName>
    </recommendedName>
</protein>
<evidence type="ECO:0000256" key="1">
    <source>
        <dbReference type="ARBA" id="ARBA00022630"/>
    </source>
</evidence>
<evidence type="ECO:0000313" key="5">
    <source>
        <dbReference type="Proteomes" id="UP000823749"/>
    </source>
</evidence>
<gene>
    <name evidence="4" type="ORF">RHGRI_009148</name>
</gene>